<gene>
    <name evidence="2" type="ORF">GCM10023191_000170</name>
</gene>
<name>A0ABP8P6L9_9ACTN</name>
<proteinExistence type="predicted"/>
<keyword evidence="3" id="KW-1185">Reference proteome</keyword>
<dbReference type="Proteomes" id="UP001500503">
    <property type="component" value="Unassembled WGS sequence"/>
</dbReference>
<feature type="signal peptide" evidence="1">
    <location>
        <begin position="1"/>
        <end position="27"/>
    </location>
</feature>
<sequence>MRNFTAKILIALTALVAIVAAASPAFADQTWTVTGTDSAGDGAITIGQWTCSSAITADFLPGPGAPGDGLGRIETISFSSCTNPSGITFVISAALPWLINAKAYSSGRTTGTITDVDLHFSGPLCNLNLGGSLDFSYDNPSHTMTWSGDLTAQNVSGCLGLIQNGETEPVSATYVFTDLTITSP</sequence>
<protein>
    <submittedName>
        <fullName evidence="2">Uncharacterized protein</fullName>
    </submittedName>
</protein>
<evidence type="ECO:0000313" key="3">
    <source>
        <dbReference type="Proteomes" id="UP001500503"/>
    </source>
</evidence>
<reference evidence="3" key="1">
    <citation type="journal article" date="2019" name="Int. J. Syst. Evol. Microbiol.">
        <title>The Global Catalogue of Microorganisms (GCM) 10K type strain sequencing project: providing services to taxonomists for standard genome sequencing and annotation.</title>
        <authorList>
            <consortium name="The Broad Institute Genomics Platform"/>
            <consortium name="The Broad Institute Genome Sequencing Center for Infectious Disease"/>
            <person name="Wu L."/>
            <person name="Ma J."/>
        </authorList>
    </citation>
    <scope>NUCLEOTIDE SEQUENCE [LARGE SCALE GENOMIC DNA]</scope>
    <source>
        <strain evidence="3">JCM 17933</strain>
    </source>
</reference>
<keyword evidence="1" id="KW-0732">Signal</keyword>
<evidence type="ECO:0000256" key="1">
    <source>
        <dbReference type="SAM" id="SignalP"/>
    </source>
</evidence>
<evidence type="ECO:0000313" key="2">
    <source>
        <dbReference type="EMBL" id="GAA4481376.1"/>
    </source>
</evidence>
<dbReference type="EMBL" id="BAABHF010000002">
    <property type="protein sequence ID" value="GAA4481376.1"/>
    <property type="molecule type" value="Genomic_DNA"/>
</dbReference>
<accession>A0ABP8P6L9</accession>
<organism evidence="2 3">
    <name type="scientific">Actinoallomurus oryzae</name>
    <dbReference type="NCBI Taxonomy" id="502180"/>
    <lineage>
        <taxon>Bacteria</taxon>
        <taxon>Bacillati</taxon>
        <taxon>Actinomycetota</taxon>
        <taxon>Actinomycetes</taxon>
        <taxon>Streptosporangiales</taxon>
        <taxon>Thermomonosporaceae</taxon>
        <taxon>Actinoallomurus</taxon>
    </lineage>
</organism>
<dbReference type="RefSeq" id="WP_345455540.1">
    <property type="nucleotide sequence ID" value="NZ_BAABHF010000002.1"/>
</dbReference>
<comment type="caution">
    <text evidence="2">The sequence shown here is derived from an EMBL/GenBank/DDBJ whole genome shotgun (WGS) entry which is preliminary data.</text>
</comment>
<feature type="chain" id="PRO_5046926975" evidence="1">
    <location>
        <begin position="28"/>
        <end position="184"/>
    </location>
</feature>